<evidence type="ECO:0000256" key="1">
    <source>
        <dbReference type="SAM" id="MobiDB-lite"/>
    </source>
</evidence>
<gene>
    <name evidence="2" type="ORF">OS493_009926</name>
</gene>
<accession>A0A9W9YE48</accession>
<feature type="compositionally biased region" description="Polar residues" evidence="1">
    <location>
        <begin position="496"/>
        <end position="505"/>
    </location>
</feature>
<dbReference type="AlphaFoldDB" id="A0A9W9YE48"/>
<dbReference type="EMBL" id="MU827781">
    <property type="protein sequence ID" value="KAJ7337074.1"/>
    <property type="molecule type" value="Genomic_DNA"/>
</dbReference>
<reference evidence="2" key="1">
    <citation type="submission" date="2023-01" db="EMBL/GenBank/DDBJ databases">
        <title>Genome assembly of the deep-sea coral Lophelia pertusa.</title>
        <authorList>
            <person name="Herrera S."/>
            <person name="Cordes E."/>
        </authorList>
    </citation>
    <scope>NUCLEOTIDE SEQUENCE</scope>
    <source>
        <strain evidence="2">USNM1676648</strain>
        <tissue evidence="2">Polyp</tissue>
    </source>
</reference>
<feature type="compositionally biased region" description="Low complexity" evidence="1">
    <location>
        <begin position="442"/>
        <end position="457"/>
    </location>
</feature>
<dbReference type="Proteomes" id="UP001163046">
    <property type="component" value="Unassembled WGS sequence"/>
</dbReference>
<dbReference type="OrthoDB" id="5978146at2759"/>
<feature type="compositionally biased region" description="Basic and acidic residues" evidence="1">
    <location>
        <begin position="319"/>
        <end position="328"/>
    </location>
</feature>
<sequence>MAAKGRARDKSLSKLGNRFISTMLKNEKLAEKELEKKMKAIKDLERKSMVKICESALDVKYDVRRNRNKQDLEEQIADDALSLSIGQGRVLRSPSASRRGSFVPVPPTTKQDDSDETASIASQETCSEAYSNPAIMINNEIKESDSAPGSRRSSVGSIPADAPSPTASPCGTPPDESSAIDEAEAQKMLKVFSQSSRGSHRRRTAPEITDLSPKLLIQMAKSSAEVKRRGSTHDGTYEDSLEPTPPASMRRRGSATIERAEQEKTEEPVSPLLRRRGSAAVTNSSVNGASNSPSGSPLLRRRGSSSVTNNKNSLSLEMNEAHLREKIAEQAPLSPRLKKPLSPFLGRRGSGTATSLRPVSAQPSTRGSDVASESMLPDLKAGAGLVKRPSSPSMRRSLSPMRAASNRPSTARSLSSLSADSALGEVQLEAGEYDLGRRRGSRPGSARSSPGGLLLPLDKIPGGHLSGRRGSELSQLDLNSLSPTSPLRKAMEDPQATLNPAQVSPSAYRRHSGTVEALQDRVDDFLKSLAAKGS</sequence>
<feature type="compositionally biased region" description="Polar residues" evidence="1">
    <location>
        <begin position="472"/>
        <end position="485"/>
    </location>
</feature>
<feature type="compositionally biased region" description="Low complexity" evidence="1">
    <location>
        <begin position="388"/>
        <end position="423"/>
    </location>
</feature>
<feature type="compositionally biased region" description="Polar residues" evidence="1">
    <location>
        <begin position="351"/>
        <end position="367"/>
    </location>
</feature>
<evidence type="ECO:0000313" key="3">
    <source>
        <dbReference type="Proteomes" id="UP001163046"/>
    </source>
</evidence>
<organism evidence="2 3">
    <name type="scientific">Desmophyllum pertusum</name>
    <dbReference type="NCBI Taxonomy" id="174260"/>
    <lineage>
        <taxon>Eukaryota</taxon>
        <taxon>Metazoa</taxon>
        <taxon>Cnidaria</taxon>
        <taxon>Anthozoa</taxon>
        <taxon>Hexacorallia</taxon>
        <taxon>Scleractinia</taxon>
        <taxon>Caryophylliina</taxon>
        <taxon>Caryophylliidae</taxon>
        <taxon>Desmophyllum</taxon>
    </lineage>
</organism>
<feature type="compositionally biased region" description="Polar residues" evidence="1">
    <location>
        <begin position="280"/>
        <end position="291"/>
    </location>
</feature>
<feature type="compositionally biased region" description="Polar residues" evidence="1">
    <location>
        <begin position="307"/>
        <end position="316"/>
    </location>
</feature>
<feature type="compositionally biased region" description="Basic and acidic residues" evidence="1">
    <location>
        <begin position="224"/>
        <end position="236"/>
    </location>
</feature>
<comment type="caution">
    <text evidence="2">The sequence shown here is derived from an EMBL/GenBank/DDBJ whole genome shotgun (WGS) entry which is preliminary data.</text>
</comment>
<feature type="compositionally biased region" description="Polar residues" evidence="1">
    <location>
        <begin position="117"/>
        <end position="130"/>
    </location>
</feature>
<evidence type="ECO:0000313" key="2">
    <source>
        <dbReference type="EMBL" id="KAJ7337074.1"/>
    </source>
</evidence>
<name>A0A9W9YE48_9CNID</name>
<keyword evidence="3" id="KW-1185">Reference proteome</keyword>
<proteinExistence type="predicted"/>
<feature type="compositionally biased region" description="Low complexity" evidence="1">
    <location>
        <begin position="332"/>
        <end position="345"/>
    </location>
</feature>
<protein>
    <submittedName>
        <fullName evidence="2">Uncharacterized protein</fullName>
    </submittedName>
</protein>
<feature type="compositionally biased region" description="Basic and acidic residues" evidence="1">
    <location>
        <begin position="258"/>
        <end position="267"/>
    </location>
</feature>
<feature type="region of interest" description="Disordered" evidence="1">
    <location>
        <begin position="84"/>
        <end position="512"/>
    </location>
</feature>